<dbReference type="RefSeq" id="WP_209682919.1">
    <property type="nucleotide sequence ID" value="NZ_JAGIOI010000001.1"/>
</dbReference>
<proteinExistence type="predicted"/>
<feature type="transmembrane region" description="Helical" evidence="1">
    <location>
        <begin position="57"/>
        <end position="78"/>
    </location>
</feature>
<feature type="transmembrane region" description="Helical" evidence="1">
    <location>
        <begin position="21"/>
        <end position="45"/>
    </location>
</feature>
<keyword evidence="3" id="KW-1185">Reference proteome</keyword>
<feature type="transmembrane region" description="Helical" evidence="1">
    <location>
        <begin position="216"/>
        <end position="238"/>
    </location>
</feature>
<feature type="transmembrane region" description="Helical" evidence="1">
    <location>
        <begin position="98"/>
        <end position="125"/>
    </location>
</feature>
<accession>A0ABS4Z0W0</accession>
<keyword evidence="1" id="KW-0812">Transmembrane</keyword>
<gene>
    <name evidence="2" type="ORF">JOF48_003496</name>
</gene>
<keyword evidence="1" id="KW-0472">Membrane</keyword>
<evidence type="ECO:0000313" key="2">
    <source>
        <dbReference type="EMBL" id="MBP2414697.1"/>
    </source>
</evidence>
<evidence type="ECO:0000256" key="1">
    <source>
        <dbReference type="SAM" id="Phobius"/>
    </source>
</evidence>
<organism evidence="2 3">
    <name type="scientific">Arthrobacter stackebrandtii</name>
    <dbReference type="NCBI Taxonomy" id="272161"/>
    <lineage>
        <taxon>Bacteria</taxon>
        <taxon>Bacillati</taxon>
        <taxon>Actinomycetota</taxon>
        <taxon>Actinomycetes</taxon>
        <taxon>Micrococcales</taxon>
        <taxon>Micrococcaceae</taxon>
        <taxon>Arthrobacter</taxon>
    </lineage>
</organism>
<feature type="transmembrane region" description="Helical" evidence="1">
    <location>
        <begin position="145"/>
        <end position="168"/>
    </location>
</feature>
<reference evidence="2 3" key="1">
    <citation type="submission" date="2021-03" db="EMBL/GenBank/DDBJ databases">
        <title>Sequencing the genomes of 1000 actinobacteria strains.</title>
        <authorList>
            <person name="Klenk H.-P."/>
        </authorList>
    </citation>
    <scope>NUCLEOTIDE SEQUENCE [LARGE SCALE GENOMIC DNA]</scope>
    <source>
        <strain evidence="2 3">DSM 16005</strain>
    </source>
</reference>
<evidence type="ECO:0000313" key="3">
    <source>
        <dbReference type="Proteomes" id="UP000711614"/>
    </source>
</evidence>
<name>A0ABS4Z0W0_9MICC</name>
<feature type="transmembrane region" description="Helical" evidence="1">
    <location>
        <begin position="175"/>
        <end position="196"/>
    </location>
</feature>
<keyword evidence="1" id="KW-1133">Transmembrane helix</keyword>
<protein>
    <submittedName>
        <fullName evidence="2">Small-conductance mechanosensitive channel</fullName>
    </submittedName>
</protein>
<dbReference type="EMBL" id="JAGIOI010000001">
    <property type="protein sequence ID" value="MBP2414697.1"/>
    <property type="molecule type" value="Genomic_DNA"/>
</dbReference>
<comment type="caution">
    <text evidence="2">The sequence shown here is derived from an EMBL/GenBank/DDBJ whole genome shotgun (WGS) entry which is preliminary data.</text>
</comment>
<dbReference type="Proteomes" id="UP000711614">
    <property type="component" value="Unassembled WGS sequence"/>
</dbReference>
<sequence>MPEMAVTKGGLVLAELSKLRTLPLAVLAAAGTVVLGAAISAAMAATGLRESAGVVDAVLASVPFAQLGIILLGILPAAHEYAGAQIRTSLTAVPNRMVFLAAKSVAALMAVSLTAVAALGAGLLAAVVTRSATGFTGAGADAGPWALAGAALYLLLTGLLAYTAALLLRHLMPALVVMLALVLLASPLVGAATEHARWLPDRAGSLLYLPDTDPVLSAGTGALVLLGWALVAGMAAAVRFTSRDH</sequence>